<dbReference type="InterPro" id="IPR029063">
    <property type="entry name" value="SAM-dependent_MTases_sf"/>
</dbReference>
<keyword evidence="8" id="KW-1185">Reference proteome</keyword>
<dbReference type="CDD" id="cd02440">
    <property type="entry name" value="AdoMet_MTases"/>
    <property type="match status" value="1"/>
</dbReference>
<keyword evidence="7" id="KW-0689">Ribosomal protein</keyword>
<evidence type="ECO:0000256" key="2">
    <source>
        <dbReference type="ARBA" id="ARBA00022490"/>
    </source>
</evidence>
<accession>A0A3L9YFC8</accession>
<feature type="binding site" evidence="6">
    <location>
        <position position="150"/>
    </location>
    <ligand>
        <name>S-adenosyl-L-methionine</name>
        <dbReference type="ChEBI" id="CHEBI:59789"/>
    </ligand>
</feature>
<keyword evidence="2 6" id="KW-0963">Cytoplasm</keyword>
<dbReference type="InterPro" id="IPR004498">
    <property type="entry name" value="Ribosomal_PrmA_MeTrfase"/>
</dbReference>
<evidence type="ECO:0000256" key="3">
    <source>
        <dbReference type="ARBA" id="ARBA00022603"/>
    </source>
</evidence>
<comment type="function">
    <text evidence="6">Methylates ribosomal protein L11.</text>
</comment>
<evidence type="ECO:0000256" key="4">
    <source>
        <dbReference type="ARBA" id="ARBA00022679"/>
    </source>
</evidence>
<keyword evidence="5 6" id="KW-0949">S-adenosyl-L-methionine</keyword>
<reference evidence="7 8" key="1">
    <citation type="submission" date="2018-10" db="EMBL/GenBank/DDBJ databases">
        <title>Genomic Encyclopedia of Archaeal and Bacterial Type Strains, Phase II (KMG-II): from individual species to whole genera.</title>
        <authorList>
            <person name="Goeker M."/>
        </authorList>
    </citation>
    <scope>NUCLEOTIDE SEQUENCE [LARGE SCALE GENOMIC DNA]</scope>
    <source>
        <strain evidence="7 8">DSM 23424</strain>
    </source>
</reference>
<dbReference type="PIRSF" id="PIRSF000401">
    <property type="entry name" value="RPL11_MTase"/>
    <property type="match status" value="1"/>
</dbReference>
<comment type="subcellular location">
    <subcellularLocation>
        <location evidence="6">Cytoplasm</location>
    </subcellularLocation>
</comment>
<dbReference type="PANTHER" id="PTHR43648">
    <property type="entry name" value="ELECTRON TRANSFER FLAVOPROTEIN BETA SUBUNIT LYSINE METHYLTRANSFERASE"/>
    <property type="match status" value="1"/>
</dbReference>
<dbReference type="HAMAP" id="MF_00735">
    <property type="entry name" value="Methyltr_PrmA"/>
    <property type="match status" value="1"/>
</dbReference>
<dbReference type="PANTHER" id="PTHR43648:SF1">
    <property type="entry name" value="ELECTRON TRANSFER FLAVOPROTEIN BETA SUBUNIT LYSINE METHYLTRANSFERASE"/>
    <property type="match status" value="1"/>
</dbReference>
<dbReference type="InterPro" id="IPR050078">
    <property type="entry name" value="Ribosomal_L11_MeTrfase_PrmA"/>
</dbReference>
<dbReference type="Gene3D" id="3.40.50.150">
    <property type="entry name" value="Vaccinia Virus protein VP39"/>
    <property type="match status" value="1"/>
</dbReference>
<feature type="binding site" evidence="6">
    <location>
        <position position="172"/>
    </location>
    <ligand>
        <name>S-adenosyl-L-methionine</name>
        <dbReference type="ChEBI" id="CHEBI:59789"/>
    </ligand>
</feature>
<dbReference type="NCBIfam" id="NF001785">
    <property type="entry name" value="PRK00517.2-2"/>
    <property type="match status" value="1"/>
</dbReference>
<dbReference type="OrthoDB" id="9785995at2"/>
<comment type="similarity">
    <text evidence="1 6">Belongs to the methyltransferase superfamily. PrmA family.</text>
</comment>
<dbReference type="EC" id="2.1.1.-" evidence="6"/>
<dbReference type="Proteomes" id="UP000271339">
    <property type="component" value="Unassembled WGS sequence"/>
</dbReference>
<gene>
    <name evidence="6" type="primary">prmA</name>
    <name evidence="7" type="ORF">BXY75_2636</name>
</gene>
<evidence type="ECO:0000256" key="6">
    <source>
        <dbReference type="HAMAP-Rule" id="MF_00735"/>
    </source>
</evidence>
<evidence type="ECO:0000313" key="8">
    <source>
        <dbReference type="Proteomes" id="UP000271339"/>
    </source>
</evidence>
<dbReference type="AlphaFoldDB" id="A0A3L9YFC8"/>
<comment type="caution">
    <text evidence="7">The sequence shown here is derived from an EMBL/GenBank/DDBJ whole genome shotgun (WGS) entry which is preliminary data.</text>
</comment>
<dbReference type="GO" id="GO:0008276">
    <property type="term" value="F:protein methyltransferase activity"/>
    <property type="evidence" value="ECO:0007669"/>
    <property type="project" value="UniProtKB-UniRule"/>
</dbReference>
<dbReference type="EMBL" id="REFC01000014">
    <property type="protein sequence ID" value="RMA57829.1"/>
    <property type="molecule type" value="Genomic_DNA"/>
</dbReference>
<feature type="binding site" evidence="6">
    <location>
        <position position="129"/>
    </location>
    <ligand>
        <name>S-adenosyl-L-methionine</name>
        <dbReference type="ChEBI" id="CHEBI:59789"/>
    </ligand>
</feature>
<keyword evidence="4 6" id="KW-0808">Transferase</keyword>
<evidence type="ECO:0000256" key="5">
    <source>
        <dbReference type="ARBA" id="ARBA00022691"/>
    </source>
</evidence>
<keyword evidence="7" id="KW-0687">Ribonucleoprotein</keyword>
<name>A0A3L9YFC8_9FLAO</name>
<keyword evidence="3 6" id="KW-0489">Methyltransferase</keyword>
<dbReference type="Pfam" id="PF06325">
    <property type="entry name" value="PrmA"/>
    <property type="match status" value="1"/>
</dbReference>
<dbReference type="GO" id="GO:0032259">
    <property type="term" value="P:methylation"/>
    <property type="evidence" value="ECO:0007669"/>
    <property type="project" value="UniProtKB-KW"/>
</dbReference>
<sequence length="277" mass="31811">MSQIYIEYQFTVNPLQPGTEILIAELGYAGFESFVENEEGVKAYIQKDEWKKEMLNDIQILASEEFTIDFTFSEIEQVNWNAEWEKNFEAIEVDGKCIVRAPFHEKANLPYEIVIEPKMSFGTGHHETTFMMLQHILENDFKDKHVLDMGCGTAVLAILAEMRGANKLDAIDIDPWCFENSEENVERNNCKHITVGLGDASLLSEKKYDVIIANINRNILLNDMATYRACLEKGGELYLSGFYTEDLPIITECCNKLGFTYVDNKERNNWVAAKFRI</sequence>
<evidence type="ECO:0000313" key="7">
    <source>
        <dbReference type="EMBL" id="RMA57829.1"/>
    </source>
</evidence>
<comment type="catalytic activity">
    <reaction evidence="6">
        <text>L-lysyl-[protein] + 3 S-adenosyl-L-methionine = N(6),N(6),N(6)-trimethyl-L-lysyl-[protein] + 3 S-adenosyl-L-homocysteine + 3 H(+)</text>
        <dbReference type="Rhea" id="RHEA:54192"/>
        <dbReference type="Rhea" id="RHEA-COMP:9752"/>
        <dbReference type="Rhea" id="RHEA-COMP:13826"/>
        <dbReference type="ChEBI" id="CHEBI:15378"/>
        <dbReference type="ChEBI" id="CHEBI:29969"/>
        <dbReference type="ChEBI" id="CHEBI:57856"/>
        <dbReference type="ChEBI" id="CHEBI:59789"/>
        <dbReference type="ChEBI" id="CHEBI:61961"/>
    </reaction>
</comment>
<feature type="binding site" evidence="6">
    <location>
        <position position="214"/>
    </location>
    <ligand>
        <name>S-adenosyl-L-methionine</name>
        <dbReference type="ChEBI" id="CHEBI:59789"/>
    </ligand>
</feature>
<organism evidence="7 8">
    <name type="scientific">Ulvibacter antarcticus</name>
    <dbReference type="NCBI Taxonomy" id="442714"/>
    <lineage>
        <taxon>Bacteria</taxon>
        <taxon>Pseudomonadati</taxon>
        <taxon>Bacteroidota</taxon>
        <taxon>Flavobacteriia</taxon>
        <taxon>Flavobacteriales</taxon>
        <taxon>Flavobacteriaceae</taxon>
        <taxon>Ulvibacter</taxon>
    </lineage>
</organism>
<dbReference type="RefSeq" id="WP_121908180.1">
    <property type="nucleotide sequence ID" value="NZ_REFC01000014.1"/>
</dbReference>
<protein>
    <recommendedName>
        <fullName evidence="6">Ribosomal protein L11 methyltransferase</fullName>
        <shortName evidence="6">L11 Mtase</shortName>
        <ecNumber evidence="6">2.1.1.-</ecNumber>
    </recommendedName>
</protein>
<proteinExistence type="inferred from homology"/>
<dbReference type="GO" id="GO:0005737">
    <property type="term" value="C:cytoplasm"/>
    <property type="evidence" value="ECO:0007669"/>
    <property type="project" value="UniProtKB-SubCell"/>
</dbReference>
<dbReference type="SUPFAM" id="SSF53335">
    <property type="entry name" value="S-adenosyl-L-methionine-dependent methyltransferases"/>
    <property type="match status" value="1"/>
</dbReference>
<dbReference type="GO" id="GO:0005840">
    <property type="term" value="C:ribosome"/>
    <property type="evidence" value="ECO:0007669"/>
    <property type="project" value="UniProtKB-KW"/>
</dbReference>
<evidence type="ECO:0000256" key="1">
    <source>
        <dbReference type="ARBA" id="ARBA00009741"/>
    </source>
</evidence>